<gene>
    <name evidence="1" type="ORF">LSH36_413g02034</name>
</gene>
<dbReference type="Proteomes" id="UP001208570">
    <property type="component" value="Unassembled WGS sequence"/>
</dbReference>
<keyword evidence="2" id="KW-1185">Reference proteome</keyword>
<dbReference type="AlphaFoldDB" id="A0AAD9JBT4"/>
<reference evidence="1" key="1">
    <citation type="journal article" date="2023" name="Mol. Biol. Evol.">
        <title>Third-Generation Sequencing Reveals the Adaptive Role of the Epigenome in Three Deep-Sea Polychaetes.</title>
        <authorList>
            <person name="Perez M."/>
            <person name="Aroh O."/>
            <person name="Sun Y."/>
            <person name="Lan Y."/>
            <person name="Juniper S.K."/>
            <person name="Young C.R."/>
            <person name="Angers B."/>
            <person name="Qian P.Y."/>
        </authorList>
    </citation>
    <scope>NUCLEOTIDE SEQUENCE</scope>
    <source>
        <strain evidence="1">P08H-3</strain>
    </source>
</reference>
<accession>A0AAD9JBT4</accession>
<name>A0AAD9JBT4_9ANNE</name>
<protein>
    <submittedName>
        <fullName evidence="1">Uncharacterized protein</fullName>
    </submittedName>
</protein>
<evidence type="ECO:0000313" key="2">
    <source>
        <dbReference type="Proteomes" id="UP001208570"/>
    </source>
</evidence>
<proteinExistence type="predicted"/>
<comment type="caution">
    <text evidence="1">The sequence shown here is derived from an EMBL/GenBank/DDBJ whole genome shotgun (WGS) entry which is preliminary data.</text>
</comment>
<organism evidence="1 2">
    <name type="scientific">Paralvinella palmiformis</name>
    <dbReference type="NCBI Taxonomy" id="53620"/>
    <lineage>
        <taxon>Eukaryota</taxon>
        <taxon>Metazoa</taxon>
        <taxon>Spiralia</taxon>
        <taxon>Lophotrochozoa</taxon>
        <taxon>Annelida</taxon>
        <taxon>Polychaeta</taxon>
        <taxon>Sedentaria</taxon>
        <taxon>Canalipalpata</taxon>
        <taxon>Terebellida</taxon>
        <taxon>Terebelliformia</taxon>
        <taxon>Alvinellidae</taxon>
        <taxon>Paralvinella</taxon>
    </lineage>
</organism>
<sequence>MRDEKSFVVYHLPHLTLGIQLMQQITRFTKMFGSYERISAWPVSGKPSVDQRSVSCCQMASNLRITARRSVKLADQ</sequence>
<evidence type="ECO:0000313" key="1">
    <source>
        <dbReference type="EMBL" id="KAK2150297.1"/>
    </source>
</evidence>
<dbReference type="EMBL" id="JAODUP010000413">
    <property type="protein sequence ID" value="KAK2150297.1"/>
    <property type="molecule type" value="Genomic_DNA"/>
</dbReference>